<organism evidence="10 11">
    <name type="scientific">Nisaea acidiphila</name>
    <dbReference type="NCBI Taxonomy" id="1862145"/>
    <lineage>
        <taxon>Bacteria</taxon>
        <taxon>Pseudomonadati</taxon>
        <taxon>Pseudomonadota</taxon>
        <taxon>Alphaproteobacteria</taxon>
        <taxon>Rhodospirillales</taxon>
        <taxon>Thalassobaculaceae</taxon>
        <taxon>Nisaea</taxon>
    </lineage>
</organism>
<feature type="domain" description="ABC transmembrane type-1" evidence="9">
    <location>
        <begin position="60"/>
        <end position="262"/>
    </location>
</feature>
<name>A0A9J7AXV8_9PROT</name>
<reference evidence="10" key="1">
    <citation type="submission" date="2022-08" db="EMBL/GenBank/DDBJ databases">
        <title>Nisaea acidiphila sp. nov., isolated from a marine algal debris and emended description of the genus Nisaea Urios et al. 2008.</title>
        <authorList>
            <person name="Kwon K."/>
        </authorList>
    </citation>
    <scope>NUCLEOTIDE SEQUENCE</scope>
    <source>
        <strain evidence="10">MEBiC11861</strain>
    </source>
</reference>
<keyword evidence="5 8" id="KW-0812">Transmembrane</keyword>
<sequence length="556" mass="58598">MVAIPASGRGNATRITALHLASGLLAAALLLPILAVFLTAMGDSEGLWAHLASTVLPLYVWNTLLLMAGVTVVSLGFGVGSAWLVARYAFPGSRVLEWALLLPAAVPGYLIAYTYTDFLEYAGPVQASLRSLFGWSSARDYWFPEIRSMYGASLVLGAVLYPYVYMMARTAFLQTPASMMEAGQLARRNLFWSIALPLARPAIIAGLALVLMETISDFGTVEYFAIQTLTLGIFNVWLGMNNLSAAAQIACVAFVLILALLALETVARSRRRFADTSRRQLAASPVPLQGRRALFCFLACALPVTIGFVIPVAVLLSFVLKGYSLDLTGGAGAAAINSLGVALLVAFLVMAAATFLGLASAYGGGSHLRRLTAVASIGYAFPGTILAVGVVTTAGYLDGGIARISDGLFGISYSGWLTSGVGLVVLACVVRFQAVGRGAVASGLERVPPHLVEAGRMLGQTLSGSLVKIVTPLIRSSVAAGAVLVFVDVMKELPMTLLLRPFNFETLATYVYQYAKDELLEEAALPALLIVAAGILPVIVLSRAISASRPGCRRPA</sequence>
<evidence type="ECO:0000256" key="2">
    <source>
        <dbReference type="ARBA" id="ARBA00022448"/>
    </source>
</evidence>
<evidence type="ECO:0000313" key="10">
    <source>
        <dbReference type="EMBL" id="UUX51092.1"/>
    </source>
</evidence>
<dbReference type="InterPro" id="IPR035906">
    <property type="entry name" value="MetI-like_sf"/>
</dbReference>
<dbReference type="CDD" id="cd06261">
    <property type="entry name" value="TM_PBP2"/>
    <property type="match status" value="2"/>
</dbReference>
<evidence type="ECO:0000256" key="4">
    <source>
        <dbReference type="ARBA" id="ARBA00022519"/>
    </source>
</evidence>
<accession>A0A9J7AXV8</accession>
<feature type="transmembrane region" description="Helical" evidence="8">
    <location>
        <begin position="58"/>
        <end position="86"/>
    </location>
</feature>
<dbReference type="Proteomes" id="UP001060336">
    <property type="component" value="Chromosome"/>
</dbReference>
<dbReference type="PANTHER" id="PTHR43357">
    <property type="entry name" value="INNER MEMBRANE ABC TRANSPORTER PERMEASE PROTEIN YDCV"/>
    <property type="match status" value="1"/>
</dbReference>
<keyword evidence="3" id="KW-1003">Cell membrane</keyword>
<feature type="transmembrane region" description="Helical" evidence="8">
    <location>
        <begin position="189"/>
        <end position="212"/>
    </location>
</feature>
<evidence type="ECO:0000256" key="8">
    <source>
        <dbReference type="RuleBase" id="RU363032"/>
    </source>
</evidence>
<dbReference type="GO" id="GO:0005886">
    <property type="term" value="C:plasma membrane"/>
    <property type="evidence" value="ECO:0007669"/>
    <property type="project" value="UniProtKB-SubCell"/>
</dbReference>
<dbReference type="Gene3D" id="1.10.3720.10">
    <property type="entry name" value="MetI-like"/>
    <property type="match status" value="2"/>
</dbReference>
<evidence type="ECO:0000256" key="3">
    <source>
        <dbReference type="ARBA" id="ARBA00022475"/>
    </source>
</evidence>
<evidence type="ECO:0000256" key="1">
    <source>
        <dbReference type="ARBA" id="ARBA00004429"/>
    </source>
</evidence>
<evidence type="ECO:0000256" key="7">
    <source>
        <dbReference type="ARBA" id="ARBA00023136"/>
    </source>
</evidence>
<dbReference type="EMBL" id="CP102480">
    <property type="protein sequence ID" value="UUX51092.1"/>
    <property type="molecule type" value="Genomic_DNA"/>
</dbReference>
<keyword evidence="2 8" id="KW-0813">Transport</keyword>
<dbReference type="GO" id="GO:0055085">
    <property type="term" value="P:transmembrane transport"/>
    <property type="evidence" value="ECO:0007669"/>
    <property type="project" value="InterPro"/>
</dbReference>
<proteinExistence type="inferred from homology"/>
<feature type="domain" description="ABC transmembrane type-1" evidence="9">
    <location>
        <begin position="335"/>
        <end position="541"/>
    </location>
</feature>
<feature type="transmembrane region" description="Helical" evidence="8">
    <location>
        <begin position="245"/>
        <end position="263"/>
    </location>
</feature>
<evidence type="ECO:0000256" key="6">
    <source>
        <dbReference type="ARBA" id="ARBA00022989"/>
    </source>
</evidence>
<comment type="similarity">
    <text evidence="8">Belongs to the binding-protein-dependent transport system permease family.</text>
</comment>
<keyword evidence="11" id="KW-1185">Reference proteome</keyword>
<dbReference type="PROSITE" id="PS50928">
    <property type="entry name" value="ABC_TM1"/>
    <property type="match status" value="2"/>
</dbReference>
<gene>
    <name evidence="10" type="ORF">NUH88_05235</name>
</gene>
<feature type="transmembrane region" description="Helical" evidence="8">
    <location>
        <begin position="409"/>
        <end position="430"/>
    </location>
</feature>
<dbReference type="RefSeq" id="WP_257770383.1">
    <property type="nucleotide sequence ID" value="NZ_CP102480.1"/>
</dbReference>
<dbReference type="Pfam" id="PF00528">
    <property type="entry name" value="BPD_transp_1"/>
    <property type="match status" value="1"/>
</dbReference>
<comment type="subcellular location">
    <subcellularLocation>
        <location evidence="1">Cell inner membrane</location>
        <topology evidence="1">Multi-pass membrane protein</topology>
    </subcellularLocation>
    <subcellularLocation>
        <location evidence="8">Cell membrane</location>
        <topology evidence="8">Multi-pass membrane protein</topology>
    </subcellularLocation>
</comment>
<feature type="transmembrane region" description="Helical" evidence="8">
    <location>
        <begin position="149"/>
        <end position="168"/>
    </location>
</feature>
<keyword evidence="6 8" id="KW-1133">Transmembrane helix</keyword>
<dbReference type="PANTHER" id="PTHR43357:SF3">
    <property type="entry name" value="FE(3+)-TRANSPORT SYSTEM PERMEASE PROTEIN FBPB 2"/>
    <property type="match status" value="1"/>
</dbReference>
<dbReference type="SUPFAM" id="SSF161098">
    <property type="entry name" value="MetI-like"/>
    <property type="match status" value="2"/>
</dbReference>
<feature type="transmembrane region" description="Helical" evidence="8">
    <location>
        <begin position="523"/>
        <end position="545"/>
    </location>
</feature>
<feature type="transmembrane region" description="Helical" evidence="8">
    <location>
        <begin position="98"/>
        <end position="116"/>
    </location>
</feature>
<dbReference type="KEGG" id="naci:NUH88_05235"/>
<feature type="transmembrane region" description="Helical" evidence="8">
    <location>
        <begin position="17"/>
        <end position="38"/>
    </location>
</feature>
<dbReference type="InterPro" id="IPR000515">
    <property type="entry name" value="MetI-like"/>
</dbReference>
<feature type="transmembrane region" description="Helical" evidence="8">
    <location>
        <begin position="294"/>
        <end position="319"/>
    </location>
</feature>
<feature type="transmembrane region" description="Helical" evidence="8">
    <location>
        <begin position="339"/>
        <end position="359"/>
    </location>
</feature>
<dbReference type="FunFam" id="1.10.3720.10:FF:000088">
    <property type="entry name" value="Iron(III) ABC transporter, permease protein"/>
    <property type="match status" value="1"/>
</dbReference>
<feature type="transmembrane region" description="Helical" evidence="8">
    <location>
        <begin position="466"/>
        <end position="487"/>
    </location>
</feature>
<dbReference type="AlphaFoldDB" id="A0A9J7AXV8"/>
<evidence type="ECO:0000256" key="5">
    <source>
        <dbReference type="ARBA" id="ARBA00022692"/>
    </source>
</evidence>
<protein>
    <submittedName>
        <fullName evidence="10">Iron ABC transporter permease</fullName>
    </submittedName>
</protein>
<feature type="transmembrane region" description="Helical" evidence="8">
    <location>
        <begin position="371"/>
        <end position="397"/>
    </location>
</feature>
<keyword evidence="7 8" id="KW-0472">Membrane</keyword>
<keyword evidence="4" id="KW-0997">Cell inner membrane</keyword>
<evidence type="ECO:0000313" key="11">
    <source>
        <dbReference type="Proteomes" id="UP001060336"/>
    </source>
</evidence>
<evidence type="ECO:0000259" key="9">
    <source>
        <dbReference type="PROSITE" id="PS50928"/>
    </source>
</evidence>